<name>A0A9P8XUA8_9PEZI</name>
<feature type="domain" description="Azaphilone pigments biosynthesis cluster protein L N-terminal" evidence="3">
    <location>
        <begin position="1"/>
        <end position="194"/>
    </location>
</feature>
<dbReference type="OrthoDB" id="432483at2759"/>
<reference evidence="4" key="1">
    <citation type="journal article" date="2021" name="Nat. Commun.">
        <title>Genetic determinants of endophytism in the Arabidopsis root mycobiome.</title>
        <authorList>
            <person name="Mesny F."/>
            <person name="Miyauchi S."/>
            <person name="Thiergart T."/>
            <person name="Pickel B."/>
            <person name="Atanasova L."/>
            <person name="Karlsson M."/>
            <person name="Huettel B."/>
            <person name="Barry K.W."/>
            <person name="Haridas S."/>
            <person name="Chen C."/>
            <person name="Bauer D."/>
            <person name="Andreopoulos W."/>
            <person name="Pangilinan J."/>
            <person name="LaButti K."/>
            <person name="Riley R."/>
            <person name="Lipzen A."/>
            <person name="Clum A."/>
            <person name="Drula E."/>
            <person name="Henrissat B."/>
            <person name="Kohler A."/>
            <person name="Grigoriev I.V."/>
            <person name="Martin F.M."/>
            <person name="Hacquard S."/>
        </authorList>
    </citation>
    <scope>NUCLEOTIDE SEQUENCE</scope>
    <source>
        <strain evidence="4">MPI-CAGE-CH-0230</strain>
    </source>
</reference>
<keyword evidence="5" id="KW-1185">Reference proteome</keyword>
<protein>
    <recommendedName>
        <fullName evidence="3">Azaphilone pigments biosynthesis cluster protein L N-terminal domain-containing protein</fullName>
    </recommendedName>
</protein>
<evidence type="ECO:0000256" key="1">
    <source>
        <dbReference type="SAM" id="Coils"/>
    </source>
</evidence>
<organism evidence="4 5">
    <name type="scientific">Microdochium trichocladiopsis</name>
    <dbReference type="NCBI Taxonomy" id="1682393"/>
    <lineage>
        <taxon>Eukaryota</taxon>
        <taxon>Fungi</taxon>
        <taxon>Dikarya</taxon>
        <taxon>Ascomycota</taxon>
        <taxon>Pezizomycotina</taxon>
        <taxon>Sordariomycetes</taxon>
        <taxon>Xylariomycetidae</taxon>
        <taxon>Xylariales</taxon>
        <taxon>Microdochiaceae</taxon>
        <taxon>Microdochium</taxon>
    </lineage>
</organism>
<feature type="coiled-coil region" evidence="1">
    <location>
        <begin position="207"/>
        <end position="238"/>
    </location>
</feature>
<evidence type="ECO:0000313" key="4">
    <source>
        <dbReference type="EMBL" id="KAH7012575.1"/>
    </source>
</evidence>
<gene>
    <name evidence="4" type="ORF">B0I36DRAFT_256336</name>
</gene>
<evidence type="ECO:0000313" key="5">
    <source>
        <dbReference type="Proteomes" id="UP000756346"/>
    </source>
</evidence>
<dbReference type="Proteomes" id="UP000756346">
    <property type="component" value="Unassembled WGS sequence"/>
</dbReference>
<dbReference type="EMBL" id="JAGTJQ010000014">
    <property type="protein sequence ID" value="KAH7012575.1"/>
    <property type="molecule type" value="Genomic_DNA"/>
</dbReference>
<feature type="compositionally biased region" description="Polar residues" evidence="2">
    <location>
        <begin position="294"/>
        <end position="306"/>
    </location>
</feature>
<accession>A0A9P8XUA8</accession>
<dbReference type="RefSeq" id="XP_046004840.1">
    <property type="nucleotide sequence ID" value="XM_046150931.1"/>
</dbReference>
<dbReference type="Pfam" id="PF17111">
    <property type="entry name" value="PigL_N"/>
    <property type="match status" value="1"/>
</dbReference>
<evidence type="ECO:0000259" key="3">
    <source>
        <dbReference type="Pfam" id="PF17111"/>
    </source>
</evidence>
<sequence length="405" mass="45228">MDGVSAAASVVGVLTAALQSAQALSKMIDDIKGVPSEIAAIHRDLEAVTSVLHRLEPYLRDGDGSSQDGPAMSSMPDIALAVNNCRTSCDQFQALLKRWLRHSTEDKMFWVDRWRIGLFGQSRTKAFQARLFGYKGTLALALQTDTVMRTIRQGFVMEDRKKTMLQTLEQEVGNEIARVTEEGRDIDARCREVSLYQEAQPKTDEELEKLRQDAQGEFQLLREANQQLQKVCEEALRKVVSARTGQNIKGVRATNESAVLTGYINTEELGQTHRVSVVCSPDIPIEVAPSANQQLNTAVPPTTDRSMYSIPPHASPGVSRRPRPRCPEGPWPRAARTPDSLRRPVRPLHPETAHRRAPPHQLLHPRLYLPRRGRHDRPPPAVDAMASRPPRPRRRRPVHPGPAAP</sequence>
<comment type="caution">
    <text evidence="4">The sequence shown here is derived from an EMBL/GenBank/DDBJ whole genome shotgun (WGS) entry which is preliminary data.</text>
</comment>
<proteinExistence type="predicted"/>
<keyword evidence="1" id="KW-0175">Coiled coil</keyword>
<feature type="region of interest" description="Disordered" evidence="2">
    <location>
        <begin position="294"/>
        <end position="405"/>
    </location>
</feature>
<evidence type="ECO:0000256" key="2">
    <source>
        <dbReference type="SAM" id="MobiDB-lite"/>
    </source>
</evidence>
<dbReference type="AlphaFoldDB" id="A0A9P8XUA8"/>
<dbReference type="InterPro" id="IPR031348">
    <property type="entry name" value="PigL_N"/>
</dbReference>
<dbReference type="GeneID" id="70180477"/>